<dbReference type="Proteomes" id="UP000202182">
    <property type="component" value="Segment"/>
</dbReference>
<organism evidence="1">
    <name type="scientific">Murid betaherpesvirus 3</name>
    <dbReference type="NCBI Taxonomy" id="2560603"/>
    <lineage>
        <taxon>Viruses</taxon>
        <taxon>Duplodnaviria</taxon>
        <taxon>Heunggongvirae</taxon>
        <taxon>Peploviricota</taxon>
        <taxon>Herviviricetes</taxon>
        <taxon>Herpesvirales</taxon>
        <taxon>Orthoherpesviridae</taxon>
        <taxon>Betaherpesvirinae</taxon>
        <taxon>Roseolovirus</taxon>
        <taxon>Roseolovirus muridbeta3</taxon>
    </lineage>
</organism>
<proteinExistence type="predicted"/>
<protein>
    <submittedName>
        <fullName evidence="1">Uncharacterized protein</fullName>
    </submittedName>
</protein>
<reference evidence="1" key="1">
    <citation type="submission" date="2016-12" db="EMBL/GenBank/DDBJ databases">
        <title>A murine herpesvirus closely related to ubiquitous human herpesviruses causes T-cell depletion.</title>
        <authorList>
            <person name="Patel S.J."/>
            <person name="Zhao G."/>
            <person name="Penna V.R."/>
            <person name="Park E."/>
            <person name="Lauron E.J."/>
            <person name="Harvey I.B."/>
            <person name="Beatty W.L."/>
            <person name="Plougastel-Douglas B."/>
            <person name="Poursine-Laurent J."/>
            <person name="Fremont D.H."/>
            <person name="Wang D."/>
            <person name="Yokoyama W.M."/>
        </authorList>
    </citation>
    <scope>NUCLEOTIDE SEQUENCE [LARGE SCALE GENOMIC DNA]</scope>
    <source>
        <strain evidence="1">YOK1</strain>
    </source>
</reference>
<evidence type="ECO:0000313" key="1">
    <source>
        <dbReference type="EMBL" id="APZ76325.1"/>
    </source>
</evidence>
<name>A0A1P8VJ07_9BETA</name>
<dbReference type="OrthoDB" id="22301at10239"/>
<evidence type="ECO:0000313" key="2">
    <source>
        <dbReference type="Proteomes" id="UP000202182"/>
    </source>
</evidence>
<dbReference type="EMBL" id="KY355735">
    <property type="protein sequence ID" value="APZ76325.1"/>
    <property type="molecule type" value="Genomic_DNA"/>
</dbReference>
<dbReference type="KEGG" id="vg:30999451"/>
<accession>A0A1P8VJ07</accession>
<sequence length="887" mass="101912">MDRSQGLNTNQHMELSGQITPLQISNNYPQISNYESRENIDNLTYSHHSEENVINNAMIQDSFNCIYTGGLQTTWDQYQAINYEQSQDNVNVQYSNSAFNESAHNNTFTHYTETNVNYFPTDAPSTSLDVRTPNYNEQYNLSFMPQYMNNGDQSISYSEVQNYLPSTSTDRLNHMNEDGLMHTMNESVQQSSNTVIDSPLLQVSDNVDSDSEESVTSVTRAPIFKQTIDAFINNEKQSGDEEVSQEEPPKSVAEVLRNHIIQKEFSPEKGLVQKLGIFKTQEQEKGKAKEKTKNIITDREEREEREKQLKRKVADVEKVISCEKLEELKKRKISKDWYNTPIDSLKPYKKIECWSSESIFLFAAAYFAKFTEHPVARREMDYWSVITSRQRSSTNYRDTLGKTKDTAVGDSDYLIKNILSNFSTLGVLPRYYKSDPSKVYGYPRPSINVPELFIMLQNAACSLKNYEIIDFEVLPVNEVATTLYANTYGYSHTFVARLTPTHVCDQICKLEMDYRGESINITLDTVNIKHGAPIKIRHPFRFYMGKYADRLYKVISIMLMRINAAALVGAEELDNFLAANHNTYIPLSHPFRAVLRLLESSVITNTIPMDFLRSAFPLPNGWIKPLGVIEQQVYSDSPILNKLCVPLDAVIIIMLCQEGCVLSYVFRPSNVHFHKMYYLAKNLDEFVNEGLSHCNAIYYERCAYPGVIQDFKFDVLASKMTDLANFTLARKYFNKLWFTINGIPGRSGDRVFQMCDPANPVGKEYLPYDGQYKLNNIPLFIFAFITSSRFEDIGNAHLYVAVDEALRIYGICPKTGKIRFLCCNMEVFSKIGTRPMYFDYEIRHISRINQDPEFYFNQFRQAPTICNLTDISTVFLPNDDSTTTSEL</sequence>
<gene>
    <name evidence="1" type="primary">ORF110</name>
    <name evidence="1" type="ORF">MRV_0114</name>
</gene>
<keyword evidence="2" id="KW-1185">Reference proteome</keyword>